<dbReference type="Gramene" id="KOM54673">
    <property type="protein sequence ID" value="KOM54673"/>
    <property type="gene ID" value="LR48_Vigan10g056500"/>
</dbReference>
<protein>
    <submittedName>
        <fullName evidence="2">Uncharacterized protein</fullName>
    </submittedName>
</protein>
<reference evidence="3" key="1">
    <citation type="journal article" date="2015" name="Proc. Natl. Acad. Sci. U.S.A.">
        <title>Genome sequencing of adzuki bean (Vigna angularis) provides insight into high starch and low fat accumulation and domestication.</title>
        <authorList>
            <person name="Yang K."/>
            <person name="Tian Z."/>
            <person name="Chen C."/>
            <person name="Luo L."/>
            <person name="Zhao B."/>
            <person name="Wang Z."/>
            <person name="Yu L."/>
            <person name="Li Y."/>
            <person name="Sun Y."/>
            <person name="Li W."/>
            <person name="Chen Y."/>
            <person name="Li Y."/>
            <person name="Zhang Y."/>
            <person name="Ai D."/>
            <person name="Zhao J."/>
            <person name="Shang C."/>
            <person name="Ma Y."/>
            <person name="Wu B."/>
            <person name="Wang M."/>
            <person name="Gao L."/>
            <person name="Sun D."/>
            <person name="Zhang P."/>
            <person name="Guo F."/>
            <person name="Wang W."/>
            <person name="Li Y."/>
            <person name="Wang J."/>
            <person name="Varshney R.K."/>
            <person name="Wang J."/>
            <person name="Ling H.Q."/>
            <person name="Wan P."/>
        </authorList>
    </citation>
    <scope>NUCLEOTIDE SEQUENCE</scope>
    <source>
        <strain evidence="3">cv. Jingnong 6</strain>
    </source>
</reference>
<feature type="compositionally biased region" description="Polar residues" evidence="1">
    <location>
        <begin position="11"/>
        <end position="25"/>
    </location>
</feature>
<organism evidence="2 3">
    <name type="scientific">Phaseolus angularis</name>
    <name type="common">Azuki bean</name>
    <name type="synonym">Vigna angularis</name>
    <dbReference type="NCBI Taxonomy" id="3914"/>
    <lineage>
        <taxon>Eukaryota</taxon>
        <taxon>Viridiplantae</taxon>
        <taxon>Streptophyta</taxon>
        <taxon>Embryophyta</taxon>
        <taxon>Tracheophyta</taxon>
        <taxon>Spermatophyta</taxon>
        <taxon>Magnoliopsida</taxon>
        <taxon>eudicotyledons</taxon>
        <taxon>Gunneridae</taxon>
        <taxon>Pentapetalae</taxon>
        <taxon>rosids</taxon>
        <taxon>fabids</taxon>
        <taxon>Fabales</taxon>
        <taxon>Fabaceae</taxon>
        <taxon>Papilionoideae</taxon>
        <taxon>50 kb inversion clade</taxon>
        <taxon>NPAAA clade</taxon>
        <taxon>indigoferoid/millettioid clade</taxon>
        <taxon>Phaseoleae</taxon>
        <taxon>Vigna</taxon>
    </lineage>
</organism>
<evidence type="ECO:0000313" key="2">
    <source>
        <dbReference type="EMBL" id="KOM54673.1"/>
    </source>
</evidence>
<accession>A0A0L9VI60</accession>
<sequence>MGSSPLLGVTSHDQAPSTNSQTPTCSKDKCKCESNILVLTMVTHVTLTDYFN</sequence>
<dbReference type="Proteomes" id="UP000053144">
    <property type="component" value="Chromosome 10"/>
</dbReference>
<name>A0A0L9VI60_PHAAN</name>
<dbReference type="AlphaFoldDB" id="A0A0L9VI60"/>
<gene>
    <name evidence="2" type="ORF">LR48_Vigan10g056500</name>
</gene>
<feature type="region of interest" description="Disordered" evidence="1">
    <location>
        <begin position="1"/>
        <end position="27"/>
    </location>
</feature>
<evidence type="ECO:0000313" key="3">
    <source>
        <dbReference type="Proteomes" id="UP000053144"/>
    </source>
</evidence>
<proteinExistence type="predicted"/>
<evidence type="ECO:0000256" key="1">
    <source>
        <dbReference type="SAM" id="MobiDB-lite"/>
    </source>
</evidence>
<dbReference type="EMBL" id="CM003380">
    <property type="protein sequence ID" value="KOM54673.1"/>
    <property type="molecule type" value="Genomic_DNA"/>
</dbReference>